<evidence type="ECO:0000313" key="6">
    <source>
        <dbReference type="EMBL" id="STO96425.1"/>
    </source>
</evidence>
<feature type="region of interest" description="Disordered" evidence="5">
    <location>
        <begin position="439"/>
        <end position="475"/>
    </location>
</feature>
<dbReference type="InterPro" id="IPR006597">
    <property type="entry name" value="Sel1-like"/>
</dbReference>
<dbReference type="InterPro" id="IPR011990">
    <property type="entry name" value="TPR-like_helical_dom_sf"/>
</dbReference>
<dbReference type="AlphaFoldDB" id="A0A377J2A7"/>
<dbReference type="Proteomes" id="UP000254841">
    <property type="component" value="Unassembled WGS sequence"/>
</dbReference>
<comment type="catalytic activity">
    <reaction evidence="1">
        <text>a beta-lactam + H2O = a substituted beta-amino acid</text>
        <dbReference type="Rhea" id="RHEA:20401"/>
        <dbReference type="ChEBI" id="CHEBI:15377"/>
        <dbReference type="ChEBI" id="CHEBI:35627"/>
        <dbReference type="ChEBI" id="CHEBI:140347"/>
        <dbReference type="EC" id="3.5.2.6"/>
    </reaction>
</comment>
<keyword evidence="6" id="KW-0378">Hydrolase</keyword>
<evidence type="ECO:0000256" key="2">
    <source>
        <dbReference type="ARBA" id="ARBA00012865"/>
    </source>
</evidence>
<protein>
    <recommendedName>
        <fullName evidence="2">beta-lactamase</fullName>
        <ecNumber evidence="2">3.5.2.6</ecNumber>
    </recommendedName>
</protein>
<dbReference type="RefSeq" id="WP_115010763.1">
    <property type="nucleotide sequence ID" value="NZ_UGHV01000001.1"/>
</dbReference>
<proteinExistence type="predicted"/>
<dbReference type="EMBL" id="UGHV01000001">
    <property type="protein sequence ID" value="STO96425.1"/>
    <property type="molecule type" value="Genomic_DNA"/>
</dbReference>
<dbReference type="OrthoDB" id="5329515at2"/>
<evidence type="ECO:0000256" key="5">
    <source>
        <dbReference type="SAM" id="MobiDB-lite"/>
    </source>
</evidence>
<dbReference type="GO" id="GO:0046677">
    <property type="term" value="P:response to antibiotic"/>
    <property type="evidence" value="ECO:0007669"/>
    <property type="project" value="UniProtKB-KW"/>
</dbReference>
<dbReference type="Gene3D" id="1.25.40.10">
    <property type="entry name" value="Tetratricopeptide repeat domain"/>
    <property type="match status" value="1"/>
</dbReference>
<reference evidence="6 7" key="1">
    <citation type="submission" date="2018-06" db="EMBL/GenBank/DDBJ databases">
        <authorList>
            <consortium name="Pathogen Informatics"/>
            <person name="Doyle S."/>
        </authorList>
    </citation>
    <scope>NUCLEOTIDE SEQUENCE [LARGE SCALE GENOMIC DNA]</scope>
    <source>
        <strain evidence="6 7">NCTC12410</strain>
    </source>
</reference>
<accession>A0A377J2A7</accession>
<dbReference type="EC" id="3.5.2.6" evidence="2"/>
<keyword evidence="4" id="KW-0046">Antibiotic resistance</keyword>
<dbReference type="SMART" id="SM00671">
    <property type="entry name" value="SEL1"/>
    <property type="match status" value="3"/>
</dbReference>
<name>A0A377J2A7_9HELI</name>
<evidence type="ECO:0000256" key="1">
    <source>
        <dbReference type="ARBA" id="ARBA00001526"/>
    </source>
</evidence>
<dbReference type="SUPFAM" id="SSF81901">
    <property type="entry name" value="HCP-like"/>
    <property type="match status" value="1"/>
</dbReference>
<organism evidence="6 7">
    <name type="scientific">Helicobacter canis</name>
    <dbReference type="NCBI Taxonomy" id="29419"/>
    <lineage>
        <taxon>Bacteria</taxon>
        <taxon>Pseudomonadati</taxon>
        <taxon>Campylobacterota</taxon>
        <taxon>Epsilonproteobacteria</taxon>
        <taxon>Campylobacterales</taxon>
        <taxon>Helicobacteraceae</taxon>
        <taxon>Helicobacter</taxon>
    </lineage>
</organism>
<feature type="compositionally biased region" description="Polar residues" evidence="5">
    <location>
        <begin position="448"/>
        <end position="458"/>
    </location>
</feature>
<sequence>MKWWICLGLCVCSMWAKPKPQWVESKICEQEHCAIGQASKQEGETSAIARALKELRLSLNTSVQAEYEQSTDESGQSVANERVRIYAGAHNIGYKILDRYEDSKYLYIKLQYDPSKKLVKEAPAPEFRELDNLEKLCQDSKLDGYYCVHLGNAYHKGELELAKNDKLALKYYKKACLMGTLEGCVLAGEIALKESKKSAQWYFSHACENGYGLACAKSAGLEELVRKRLDLYALGCKLNDSTSCAYLGEIYALGLANLQANHAKAKDFYKQSARLDPYGDGAVLLLGESNFDPANMQRLCDHNNARACALLGQQKQDSSLLQKAFSLGSAQAAYFLALQARDKARDNFLTHSCEVGVRNDFTKACEALGDTLLASDKARAQDYYATSCNHLFYEASACQKLYDLSPDKCENESICVSLASEQDPALALSSAVDSIIDDDSPLDPTLTPKPSQNKSLESTFEKVDSTPKSTAKALPPSKPKIIKLFGELGLGGVGAMRFPEIKGMHKILDDEAMSFAGSARLGIELSTAKQPLSFYAAPFIELAWQGLFSAEDFAREKERDDDKSDEESGRVSALLFGSGIQAGVQYKIYRAYGIVNYLANFSKLSHDISVPLRDMLGVGFGVGIELSSMRLGVQYLYQSYTYHTGYIYSDRHSSILVLDSTSKARSGAHGVFLTIGFGF</sequence>
<evidence type="ECO:0000313" key="7">
    <source>
        <dbReference type="Proteomes" id="UP000254841"/>
    </source>
</evidence>
<dbReference type="GO" id="GO:0008800">
    <property type="term" value="F:beta-lactamase activity"/>
    <property type="evidence" value="ECO:0007669"/>
    <property type="project" value="UniProtKB-EC"/>
</dbReference>
<gene>
    <name evidence="6" type="primary">hcpA</name>
    <name evidence="6" type="ORF">NCTC12410_00237</name>
</gene>
<evidence type="ECO:0000256" key="4">
    <source>
        <dbReference type="ARBA" id="ARBA00023251"/>
    </source>
</evidence>
<keyword evidence="3" id="KW-1015">Disulfide bond</keyword>
<evidence type="ECO:0000256" key="3">
    <source>
        <dbReference type="ARBA" id="ARBA00023157"/>
    </source>
</evidence>